<dbReference type="SUPFAM" id="SSF52980">
    <property type="entry name" value="Restriction endonuclease-like"/>
    <property type="match status" value="1"/>
</dbReference>
<name>A0A8I1W987_PLESH</name>
<evidence type="ECO:0008006" key="3">
    <source>
        <dbReference type="Google" id="ProtNLM"/>
    </source>
</evidence>
<protein>
    <recommendedName>
        <fullName evidence="3">DUF559 domain-containing protein</fullName>
    </recommendedName>
</protein>
<dbReference type="EMBL" id="JAFNAA010000021">
    <property type="protein sequence ID" value="MBO1109560.1"/>
    <property type="molecule type" value="Genomic_DNA"/>
</dbReference>
<comment type="caution">
    <text evidence="1">The sequence shown here is derived from an EMBL/GenBank/DDBJ whole genome shotgun (WGS) entry which is preliminary data.</text>
</comment>
<dbReference type="Proteomes" id="UP000664658">
    <property type="component" value="Unassembled WGS sequence"/>
</dbReference>
<dbReference type="Gene3D" id="3.40.960.10">
    <property type="entry name" value="VSR Endonuclease"/>
    <property type="match status" value="1"/>
</dbReference>
<evidence type="ECO:0000313" key="2">
    <source>
        <dbReference type="Proteomes" id="UP000664658"/>
    </source>
</evidence>
<gene>
    <name evidence="1" type="ORF">J2R62_15345</name>
</gene>
<reference evidence="1" key="1">
    <citation type="submission" date="2021-03" db="EMBL/GenBank/DDBJ databases">
        <title>Plesiomonas shigelloides zfcc0051, isolated from zebrafish feces.</title>
        <authorList>
            <person name="Vanderhoek Z."/>
            <person name="Gaulke C."/>
        </authorList>
    </citation>
    <scope>NUCLEOTIDE SEQUENCE</scope>
    <source>
        <strain evidence="1">Zfcc0051</strain>
    </source>
</reference>
<organism evidence="1 2">
    <name type="scientific">Plesiomonas shigelloides</name>
    <name type="common">Aeromonas shigelloides</name>
    <dbReference type="NCBI Taxonomy" id="703"/>
    <lineage>
        <taxon>Bacteria</taxon>
        <taxon>Pseudomonadati</taxon>
        <taxon>Pseudomonadota</taxon>
        <taxon>Gammaproteobacteria</taxon>
        <taxon>Enterobacterales</taxon>
        <taxon>Enterobacteriaceae</taxon>
        <taxon>Plesiomonas</taxon>
    </lineage>
</organism>
<dbReference type="RefSeq" id="WP_207542624.1">
    <property type="nucleotide sequence ID" value="NZ_JAFNAA010000021.1"/>
</dbReference>
<dbReference type="AlphaFoldDB" id="A0A8I1W987"/>
<evidence type="ECO:0000313" key="1">
    <source>
        <dbReference type="EMBL" id="MBO1109560.1"/>
    </source>
</evidence>
<dbReference type="InterPro" id="IPR011335">
    <property type="entry name" value="Restrct_endonuc-II-like"/>
</dbReference>
<proteinExistence type="predicted"/>
<accession>A0A8I1W987</accession>
<sequence>MLVMSEIEARRLLGGQSAIKAKPTSDTKNKKAQECKLRSEVFAQLVGLPKPVSEHVFHPTRKWRLDFAWPEYRLALEIHGGVYSGGRHTRGAGFTEDREKMNEAALLGWTVIEATAEQVRSGKLREWVERALQRRRIGG</sequence>